<dbReference type="PANTHER" id="PTHR12526:SF630">
    <property type="entry name" value="GLYCOSYLTRANSFERASE"/>
    <property type="match status" value="1"/>
</dbReference>
<reference evidence="4" key="1">
    <citation type="submission" date="2016-10" db="EMBL/GenBank/DDBJ databases">
        <authorList>
            <person name="Varghese N."/>
            <person name="Submissions S."/>
        </authorList>
    </citation>
    <scope>NUCLEOTIDE SEQUENCE [LARGE SCALE GENOMIC DNA]</scope>
    <source>
        <strain evidence="4">DSM 24204</strain>
    </source>
</reference>
<protein>
    <submittedName>
        <fullName evidence="3">Glycosyltransferase involved in cell wall bisynthesis</fullName>
    </submittedName>
</protein>
<dbReference type="InterPro" id="IPR001296">
    <property type="entry name" value="Glyco_trans_1"/>
</dbReference>
<dbReference type="Proteomes" id="UP000198883">
    <property type="component" value="Unassembled WGS sequence"/>
</dbReference>
<dbReference type="GO" id="GO:0016757">
    <property type="term" value="F:glycosyltransferase activity"/>
    <property type="evidence" value="ECO:0007669"/>
    <property type="project" value="InterPro"/>
</dbReference>
<dbReference type="EMBL" id="FOBN01000014">
    <property type="protein sequence ID" value="SEM36564.1"/>
    <property type="molecule type" value="Genomic_DNA"/>
</dbReference>
<sequence length="518" mass="60295">MSIQHSHRKKHYFFLFGGVFIEPTAIEIQACIRAKLFKKYLNITPTFITHGYHPALKQNQMEVMERLQIEEDIPIFSLFDFYCDKQQPAEKVRQFVLYEDSNLRYEKDKNDVNASWAFLGEQLQMYIENYPNTQQIHYINYVNHISNDIEVMKRDTYDPQGYLASTGVVEPTTKEEIVTYFLDRDGNQRVTLYFTLSGVEKKIVKIYISNKQGRVTHIFNSKEDLVVDFIQKLADLYPDDELCFVTEHPIYYKALKVLQHPNVKIISVLHLTHTIEPTVEDSPFNRYFSPLVEELHNPKFQTVVLTEAQKQDIEARVGRSENLHCIPNTLNYQVKPQDFSQRDRFLLTAFARLEPQKRLDKMIDMFALVHQSIPQAKLEIYGVGRLQEQLQAQIDRLSLQNVVHLKGFINNPYSVFERAGLALLTSHYEALPLVIMESLSAGCPFISFDIKYGPSEMIIEGENGYLVPENDIQMMAERVIHLLRDPQLHQQMSENACKANKGFLMEAVAEQWRKLLAT</sequence>
<proteinExistence type="predicted"/>
<evidence type="ECO:0000313" key="3">
    <source>
        <dbReference type="EMBL" id="SEM36564.1"/>
    </source>
</evidence>
<keyword evidence="1" id="KW-0472">Membrane</keyword>
<dbReference type="Gene3D" id="3.40.50.2000">
    <property type="entry name" value="Glycogen Phosphorylase B"/>
    <property type="match status" value="3"/>
</dbReference>
<evidence type="ECO:0000259" key="2">
    <source>
        <dbReference type="Pfam" id="PF00534"/>
    </source>
</evidence>
<keyword evidence="1" id="KW-0812">Transmembrane</keyword>
<dbReference type="GO" id="GO:1901135">
    <property type="term" value="P:carbohydrate derivative metabolic process"/>
    <property type="evidence" value="ECO:0007669"/>
    <property type="project" value="UniProtKB-ARBA"/>
</dbReference>
<dbReference type="STRING" id="97481.SAMN05444853_11418"/>
<evidence type="ECO:0000313" key="4">
    <source>
        <dbReference type="Proteomes" id="UP000198883"/>
    </source>
</evidence>
<feature type="transmembrane region" description="Helical" evidence="1">
    <location>
        <begin position="12"/>
        <end position="30"/>
    </location>
</feature>
<dbReference type="GeneID" id="83545246"/>
<name>A0A1H7XSD8_9PAST</name>
<feature type="domain" description="Glycosyl transferase family 1" evidence="2">
    <location>
        <begin position="341"/>
        <end position="497"/>
    </location>
</feature>
<gene>
    <name evidence="3" type="ORF">SAMN05444853_11418</name>
</gene>
<dbReference type="PANTHER" id="PTHR12526">
    <property type="entry name" value="GLYCOSYLTRANSFERASE"/>
    <property type="match status" value="1"/>
</dbReference>
<keyword evidence="3" id="KW-0808">Transferase</keyword>
<organism evidence="3 4">
    <name type="scientific">Phocoenobacter skyensis</name>
    <dbReference type="NCBI Taxonomy" id="97481"/>
    <lineage>
        <taxon>Bacteria</taxon>
        <taxon>Pseudomonadati</taxon>
        <taxon>Pseudomonadota</taxon>
        <taxon>Gammaproteobacteria</taxon>
        <taxon>Pasteurellales</taxon>
        <taxon>Pasteurellaceae</taxon>
        <taxon>Phocoenobacter</taxon>
    </lineage>
</organism>
<dbReference type="OrthoDB" id="9792269at2"/>
<dbReference type="AlphaFoldDB" id="A0A1H7XSD8"/>
<evidence type="ECO:0000256" key="1">
    <source>
        <dbReference type="SAM" id="Phobius"/>
    </source>
</evidence>
<dbReference type="RefSeq" id="WP_090922028.1">
    <property type="nucleotide sequence ID" value="NZ_CP016180.1"/>
</dbReference>
<dbReference type="Pfam" id="PF00534">
    <property type="entry name" value="Glycos_transf_1"/>
    <property type="match status" value="1"/>
</dbReference>
<accession>A0A1H7XSD8</accession>
<keyword evidence="1" id="KW-1133">Transmembrane helix</keyword>
<dbReference type="SUPFAM" id="SSF53756">
    <property type="entry name" value="UDP-Glycosyltransferase/glycogen phosphorylase"/>
    <property type="match status" value="1"/>
</dbReference>